<comment type="caution">
    <text evidence="2">The sequence shown here is derived from an EMBL/GenBank/DDBJ whole genome shotgun (WGS) entry which is preliminary data.</text>
</comment>
<protein>
    <recommendedName>
        <fullName evidence="4">DUF1573 domain-containing protein</fullName>
    </recommendedName>
</protein>
<sequence precursor="true">MLNALNFGNPRRTVFGLVAIAVIVCTPSLVSAADWSDTVFPIKAHDFGTVAVAAKTEFQFPVKNVYSQPMHIQSVRTSCGCTTGIVGTEYIEPNQEGFVTARFNTGTFRGKRGATVTVVIDRPFYAEARLVVNGYIRSDMVFHPGEVSFGKVTQGESTTEKSTVMYAGRDDWQVVDLISNHTWMMPSYKQISRGSGRVDYELSVTIREDAPAGYFQDELILVTNDRSMPRVPLRVEGQVESLLNISPQSIAFGGVKLGQPISKRLVIRSQEPVIIDSIECEGWEVKFVKPTEPKKTLILDTVFTAVSAEGSQRKPVVIKTSGAKSVEAKALLTADIREN</sequence>
<evidence type="ECO:0000313" key="2">
    <source>
        <dbReference type="EMBL" id="TWT79089.1"/>
    </source>
</evidence>
<feature type="chain" id="PRO_5022872852" description="DUF1573 domain-containing protein" evidence="1">
    <location>
        <begin position="33"/>
        <end position="339"/>
    </location>
</feature>
<dbReference type="PANTHER" id="PTHR37833:SF1">
    <property type="entry name" value="SIGNAL PEPTIDE PROTEIN"/>
    <property type="match status" value="1"/>
</dbReference>
<dbReference type="EMBL" id="SJPJ01000001">
    <property type="protein sequence ID" value="TWT79089.1"/>
    <property type="molecule type" value="Genomic_DNA"/>
</dbReference>
<gene>
    <name evidence="2" type="ORF">CA13_04860</name>
</gene>
<dbReference type="InterPro" id="IPR013783">
    <property type="entry name" value="Ig-like_fold"/>
</dbReference>
<dbReference type="AlphaFoldDB" id="A0A5C5YVJ3"/>
<dbReference type="Gene3D" id="2.60.40.10">
    <property type="entry name" value="Immunoglobulins"/>
    <property type="match status" value="1"/>
</dbReference>
<evidence type="ECO:0000256" key="1">
    <source>
        <dbReference type="SAM" id="SignalP"/>
    </source>
</evidence>
<dbReference type="OrthoDB" id="273711at2"/>
<reference evidence="2 3" key="1">
    <citation type="submission" date="2019-02" db="EMBL/GenBank/DDBJ databases">
        <title>Deep-cultivation of Planctomycetes and their phenomic and genomic characterization uncovers novel biology.</title>
        <authorList>
            <person name="Wiegand S."/>
            <person name="Jogler M."/>
            <person name="Boedeker C."/>
            <person name="Pinto D."/>
            <person name="Vollmers J."/>
            <person name="Rivas-Marin E."/>
            <person name="Kohn T."/>
            <person name="Peeters S.H."/>
            <person name="Heuer A."/>
            <person name="Rast P."/>
            <person name="Oberbeckmann S."/>
            <person name="Bunk B."/>
            <person name="Jeske O."/>
            <person name="Meyerdierks A."/>
            <person name="Storesund J.E."/>
            <person name="Kallscheuer N."/>
            <person name="Luecker S."/>
            <person name="Lage O.M."/>
            <person name="Pohl T."/>
            <person name="Merkel B.J."/>
            <person name="Hornburger P."/>
            <person name="Mueller R.-W."/>
            <person name="Bruemmer F."/>
            <person name="Labrenz M."/>
            <person name="Spormann A.M."/>
            <person name="Op Den Camp H."/>
            <person name="Overmann J."/>
            <person name="Amann R."/>
            <person name="Jetten M.S.M."/>
            <person name="Mascher T."/>
            <person name="Medema M.H."/>
            <person name="Devos D.P."/>
            <person name="Kaster A.-K."/>
            <person name="Ovreas L."/>
            <person name="Rohde M."/>
            <person name="Galperin M.Y."/>
            <person name="Jogler C."/>
        </authorList>
    </citation>
    <scope>NUCLEOTIDE SEQUENCE [LARGE SCALE GENOMIC DNA]</scope>
    <source>
        <strain evidence="2 3">CA13</strain>
    </source>
</reference>
<accession>A0A5C5YVJ3</accession>
<keyword evidence="1" id="KW-0732">Signal</keyword>
<evidence type="ECO:0000313" key="3">
    <source>
        <dbReference type="Proteomes" id="UP000315010"/>
    </source>
</evidence>
<proteinExistence type="predicted"/>
<feature type="signal peptide" evidence="1">
    <location>
        <begin position="1"/>
        <end position="32"/>
    </location>
</feature>
<evidence type="ECO:0008006" key="4">
    <source>
        <dbReference type="Google" id="ProtNLM"/>
    </source>
</evidence>
<keyword evidence="3" id="KW-1185">Reference proteome</keyword>
<name>A0A5C5YVJ3_9BACT</name>
<dbReference type="Pfam" id="PF07610">
    <property type="entry name" value="DUF1573"/>
    <property type="match status" value="1"/>
</dbReference>
<dbReference type="InterPro" id="IPR011467">
    <property type="entry name" value="DUF1573"/>
</dbReference>
<dbReference type="Proteomes" id="UP000315010">
    <property type="component" value="Unassembled WGS sequence"/>
</dbReference>
<organism evidence="2 3">
    <name type="scientific">Novipirellula herctigrandis</name>
    <dbReference type="NCBI Taxonomy" id="2527986"/>
    <lineage>
        <taxon>Bacteria</taxon>
        <taxon>Pseudomonadati</taxon>
        <taxon>Planctomycetota</taxon>
        <taxon>Planctomycetia</taxon>
        <taxon>Pirellulales</taxon>
        <taxon>Pirellulaceae</taxon>
        <taxon>Novipirellula</taxon>
    </lineage>
</organism>
<dbReference type="PANTHER" id="PTHR37833">
    <property type="entry name" value="LIPOPROTEIN-RELATED"/>
    <property type="match status" value="1"/>
</dbReference>